<protein>
    <submittedName>
        <fullName evidence="2">Uncharacterized protein</fullName>
    </submittedName>
</protein>
<feature type="region of interest" description="Disordered" evidence="1">
    <location>
        <begin position="26"/>
        <end position="93"/>
    </location>
</feature>
<dbReference type="EMBL" id="JANPWB010000007">
    <property type="protein sequence ID" value="KAJ1173469.1"/>
    <property type="molecule type" value="Genomic_DNA"/>
</dbReference>
<evidence type="ECO:0000256" key="1">
    <source>
        <dbReference type="SAM" id="MobiDB-lite"/>
    </source>
</evidence>
<dbReference type="AlphaFoldDB" id="A0AAV7TBU9"/>
<feature type="compositionally biased region" description="Polar residues" evidence="1">
    <location>
        <begin position="26"/>
        <end position="35"/>
    </location>
</feature>
<evidence type="ECO:0000313" key="2">
    <source>
        <dbReference type="EMBL" id="KAJ1173469.1"/>
    </source>
</evidence>
<keyword evidence="3" id="KW-1185">Reference proteome</keyword>
<organism evidence="2 3">
    <name type="scientific">Pleurodeles waltl</name>
    <name type="common">Iberian ribbed newt</name>
    <dbReference type="NCBI Taxonomy" id="8319"/>
    <lineage>
        <taxon>Eukaryota</taxon>
        <taxon>Metazoa</taxon>
        <taxon>Chordata</taxon>
        <taxon>Craniata</taxon>
        <taxon>Vertebrata</taxon>
        <taxon>Euteleostomi</taxon>
        <taxon>Amphibia</taxon>
        <taxon>Batrachia</taxon>
        <taxon>Caudata</taxon>
        <taxon>Salamandroidea</taxon>
        <taxon>Salamandridae</taxon>
        <taxon>Pleurodelinae</taxon>
        <taxon>Pleurodeles</taxon>
    </lineage>
</organism>
<comment type="caution">
    <text evidence="2">The sequence shown here is derived from an EMBL/GenBank/DDBJ whole genome shotgun (WGS) entry which is preliminary data.</text>
</comment>
<evidence type="ECO:0000313" key="3">
    <source>
        <dbReference type="Proteomes" id="UP001066276"/>
    </source>
</evidence>
<feature type="compositionally biased region" description="Basic and acidic residues" evidence="1">
    <location>
        <begin position="72"/>
        <end position="82"/>
    </location>
</feature>
<gene>
    <name evidence="2" type="ORF">NDU88_005301</name>
</gene>
<name>A0AAV7TBU9_PLEWA</name>
<proteinExistence type="predicted"/>
<dbReference type="Proteomes" id="UP001066276">
    <property type="component" value="Chromosome 4_1"/>
</dbReference>
<sequence>MKRRKHIKKEFEKGLLSNSKWIDVQSDIQDGQSSTEFEDGKSFPFEQPDDHQDFDENISDLNYKDELDEDDYDKKEEEKEHGVGPNGRKTLKK</sequence>
<accession>A0AAV7TBU9</accession>
<reference evidence="2" key="1">
    <citation type="journal article" date="2022" name="bioRxiv">
        <title>Sequencing and chromosome-scale assembly of the giantPleurodeles waltlgenome.</title>
        <authorList>
            <person name="Brown T."/>
            <person name="Elewa A."/>
            <person name="Iarovenko S."/>
            <person name="Subramanian E."/>
            <person name="Araus A.J."/>
            <person name="Petzold A."/>
            <person name="Susuki M."/>
            <person name="Suzuki K.-i.T."/>
            <person name="Hayashi T."/>
            <person name="Toyoda A."/>
            <person name="Oliveira C."/>
            <person name="Osipova E."/>
            <person name="Leigh N.D."/>
            <person name="Simon A."/>
            <person name="Yun M.H."/>
        </authorList>
    </citation>
    <scope>NUCLEOTIDE SEQUENCE</scope>
    <source>
        <strain evidence="2">20211129_DDA</strain>
        <tissue evidence="2">Liver</tissue>
    </source>
</reference>